<evidence type="ECO:0000256" key="3">
    <source>
        <dbReference type="ARBA" id="ARBA00022475"/>
    </source>
</evidence>
<evidence type="ECO:0000256" key="4">
    <source>
        <dbReference type="ARBA" id="ARBA00022692"/>
    </source>
</evidence>
<feature type="transmembrane region" description="Helical" evidence="7">
    <location>
        <begin position="294"/>
        <end position="319"/>
    </location>
</feature>
<feature type="transmembrane region" description="Helical" evidence="7">
    <location>
        <begin position="187"/>
        <end position="206"/>
    </location>
</feature>
<keyword evidence="6 7" id="KW-0472">Membrane</keyword>
<keyword evidence="5 7" id="KW-1133">Transmembrane helix</keyword>
<dbReference type="PANTHER" id="PTHR43163">
    <property type="entry name" value="DIPEPTIDE TRANSPORT SYSTEM PERMEASE PROTEIN DPPB-RELATED"/>
    <property type="match status" value="1"/>
</dbReference>
<dbReference type="InterPro" id="IPR035906">
    <property type="entry name" value="MetI-like_sf"/>
</dbReference>
<evidence type="ECO:0000256" key="1">
    <source>
        <dbReference type="ARBA" id="ARBA00004651"/>
    </source>
</evidence>
<accession>A0A239BZS6</accession>
<dbReference type="Proteomes" id="UP000198282">
    <property type="component" value="Unassembled WGS sequence"/>
</dbReference>
<reference evidence="9 10" key="1">
    <citation type="submission" date="2017-06" db="EMBL/GenBank/DDBJ databases">
        <authorList>
            <person name="Kim H.J."/>
            <person name="Triplett B.A."/>
        </authorList>
    </citation>
    <scope>NUCLEOTIDE SEQUENCE [LARGE SCALE GENOMIC DNA]</scope>
    <source>
        <strain evidence="9 10">CGMCC 4.2132</strain>
    </source>
</reference>
<evidence type="ECO:0000313" key="9">
    <source>
        <dbReference type="EMBL" id="SNS12918.1"/>
    </source>
</evidence>
<keyword evidence="4 7" id="KW-0812">Transmembrane</keyword>
<dbReference type="RefSeq" id="WP_089206183.1">
    <property type="nucleotide sequence ID" value="NZ_FZOD01000004.1"/>
</dbReference>
<keyword evidence="10" id="KW-1185">Reference proteome</keyword>
<evidence type="ECO:0000313" key="10">
    <source>
        <dbReference type="Proteomes" id="UP000198282"/>
    </source>
</evidence>
<proteinExistence type="inferred from homology"/>
<feature type="transmembrane region" description="Helical" evidence="7">
    <location>
        <begin position="242"/>
        <end position="268"/>
    </location>
</feature>
<name>A0A239BZS6_9ACTN</name>
<dbReference type="EMBL" id="FZOD01000004">
    <property type="protein sequence ID" value="SNS12918.1"/>
    <property type="molecule type" value="Genomic_DNA"/>
</dbReference>
<feature type="transmembrane region" description="Helical" evidence="7">
    <location>
        <begin position="12"/>
        <end position="30"/>
    </location>
</feature>
<dbReference type="AlphaFoldDB" id="A0A239BZS6"/>
<dbReference type="SUPFAM" id="SSF161098">
    <property type="entry name" value="MetI-like"/>
    <property type="match status" value="1"/>
</dbReference>
<feature type="domain" description="ABC transmembrane type-1" evidence="8">
    <location>
        <begin position="107"/>
        <end position="316"/>
    </location>
</feature>
<sequence length="326" mass="35236">MLRFITRRTFGAVVTLVIIAAVTFFLFFAVPADPARLACGKVCPPELLEQARHNLGLDQPLFAQFVSWLSGIFVGRDYEGLGHCSAPCLGYSFVNKAPVLGTILDRLPLTISLTIGAAVIFFIFGVATGIIAALRQGKALDKIASVSSLIGASVQIYFVGTLALYFLVYQNHILRQPKYVPFTENPLSWAAGLLLPWIVLALIFTANYTRMTRSTMVEQLGEDYVRTARAKGMSARSVVMRFALRGTLTPIVTILGIDLGALIGGAIITETTFGLQGVGQLSIRAVTSSDLPMLMATVLVAAGAIVVFNIIVDIMYAFIDPRVRLS</sequence>
<dbReference type="Gene3D" id="1.10.3720.10">
    <property type="entry name" value="MetI-like"/>
    <property type="match status" value="1"/>
</dbReference>
<dbReference type="GO" id="GO:0005886">
    <property type="term" value="C:plasma membrane"/>
    <property type="evidence" value="ECO:0007669"/>
    <property type="project" value="UniProtKB-SubCell"/>
</dbReference>
<evidence type="ECO:0000256" key="6">
    <source>
        <dbReference type="ARBA" id="ARBA00023136"/>
    </source>
</evidence>
<evidence type="ECO:0000256" key="7">
    <source>
        <dbReference type="RuleBase" id="RU363032"/>
    </source>
</evidence>
<protein>
    <submittedName>
        <fullName evidence="9">Peptide/nickel transport system permease protein</fullName>
    </submittedName>
</protein>
<dbReference type="CDD" id="cd06261">
    <property type="entry name" value="TM_PBP2"/>
    <property type="match status" value="1"/>
</dbReference>
<organism evidence="9 10">
    <name type="scientific">Streptosporangium subroseum</name>
    <dbReference type="NCBI Taxonomy" id="106412"/>
    <lineage>
        <taxon>Bacteria</taxon>
        <taxon>Bacillati</taxon>
        <taxon>Actinomycetota</taxon>
        <taxon>Actinomycetes</taxon>
        <taxon>Streptosporangiales</taxon>
        <taxon>Streptosporangiaceae</taxon>
        <taxon>Streptosporangium</taxon>
    </lineage>
</organism>
<dbReference type="PANTHER" id="PTHR43163:SF6">
    <property type="entry name" value="DIPEPTIDE TRANSPORT SYSTEM PERMEASE PROTEIN DPPB-RELATED"/>
    <property type="match status" value="1"/>
</dbReference>
<keyword evidence="3" id="KW-1003">Cell membrane</keyword>
<dbReference type="OrthoDB" id="9778910at2"/>
<evidence type="ECO:0000259" key="8">
    <source>
        <dbReference type="PROSITE" id="PS50928"/>
    </source>
</evidence>
<dbReference type="InterPro" id="IPR000515">
    <property type="entry name" value="MetI-like"/>
</dbReference>
<comment type="subcellular location">
    <subcellularLocation>
        <location evidence="1 7">Cell membrane</location>
        <topology evidence="1 7">Multi-pass membrane protein</topology>
    </subcellularLocation>
</comment>
<evidence type="ECO:0000256" key="5">
    <source>
        <dbReference type="ARBA" id="ARBA00022989"/>
    </source>
</evidence>
<dbReference type="Pfam" id="PF00528">
    <property type="entry name" value="BPD_transp_1"/>
    <property type="match status" value="1"/>
</dbReference>
<dbReference type="GO" id="GO:0055085">
    <property type="term" value="P:transmembrane transport"/>
    <property type="evidence" value="ECO:0007669"/>
    <property type="project" value="InterPro"/>
</dbReference>
<comment type="similarity">
    <text evidence="7">Belongs to the binding-protein-dependent transport system permease family.</text>
</comment>
<evidence type="ECO:0000256" key="2">
    <source>
        <dbReference type="ARBA" id="ARBA00022448"/>
    </source>
</evidence>
<dbReference type="PROSITE" id="PS50928">
    <property type="entry name" value="ABC_TM1"/>
    <property type="match status" value="1"/>
</dbReference>
<dbReference type="InterPro" id="IPR045621">
    <property type="entry name" value="BPD_transp_1_N"/>
</dbReference>
<dbReference type="Pfam" id="PF19300">
    <property type="entry name" value="BPD_transp_1_N"/>
    <property type="match status" value="1"/>
</dbReference>
<feature type="transmembrane region" description="Helical" evidence="7">
    <location>
        <begin position="109"/>
        <end position="134"/>
    </location>
</feature>
<gene>
    <name evidence="9" type="ORF">SAMN05216276_1004208</name>
</gene>
<keyword evidence="2 7" id="KW-0813">Transport</keyword>
<feature type="transmembrane region" description="Helical" evidence="7">
    <location>
        <begin position="146"/>
        <end position="167"/>
    </location>
</feature>